<evidence type="ECO:0000259" key="2">
    <source>
        <dbReference type="Pfam" id="PF03703"/>
    </source>
</evidence>
<feature type="transmembrane region" description="Helical" evidence="1">
    <location>
        <begin position="23"/>
        <end position="46"/>
    </location>
</feature>
<evidence type="ECO:0000313" key="4">
    <source>
        <dbReference type="Proteomes" id="UP001551675"/>
    </source>
</evidence>
<dbReference type="PANTHER" id="PTHR34473">
    <property type="entry name" value="UPF0699 TRANSMEMBRANE PROTEIN YDBS"/>
    <property type="match status" value="1"/>
</dbReference>
<protein>
    <submittedName>
        <fullName evidence="3">PH domain-containing protein</fullName>
    </submittedName>
</protein>
<dbReference type="PANTHER" id="PTHR34473:SF2">
    <property type="entry name" value="UPF0699 TRANSMEMBRANE PROTEIN YDBT"/>
    <property type="match status" value="1"/>
</dbReference>
<feature type="transmembrane region" description="Helical" evidence="1">
    <location>
        <begin position="187"/>
        <end position="211"/>
    </location>
</feature>
<feature type="transmembrane region" description="Helical" evidence="1">
    <location>
        <begin position="369"/>
        <end position="387"/>
    </location>
</feature>
<accession>A0ABV3GFU2</accession>
<keyword evidence="4" id="KW-1185">Reference proteome</keyword>
<feature type="domain" description="YdbS-like PH" evidence="2">
    <location>
        <begin position="413"/>
        <end position="479"/>
    </location>
</feature>
<name>A0ABV3GFU2_MICGL</name>
<sequence>MTLGTDEAAAREETGWLAPHPRVVAAAAVFSLGVAVPAVVALARFLLGRDVAVGLVVAAGAGATVLIAAAGAAYETARLRTTRYRLTGQRLELRSGIWTKEHRAVPRERVRSVDVTADPVRRALGLAVVKVGTGEHASGERAELTLDALAVAEAEALRRVLLAERPAEQAEGPLAELRWSWIRYAPLTVWTVVGGGLVLGGLYKLLGTLGFEPSESEAVARAWEWFTATPWLTVPILLLANVLVGLVGAIALYAESWGKYRLEREPATLRIRRGLLTTRSLTLEERRLRGVAVTEPLLLRLGGGARVTAVATGLKKAEENQTEDVAALTPPLPAGEARRIASGVLREEFDPAGLRGHPRAARGRRVRRALLTVVTLAAGLGVLASRTSWVPGWVWALPVLAVPAGWALAADAYRSLGHGLTRRHLLTRSGTARRRTVALDRAGIVGWTISQSVFQRRAGLLNVSATTAAGAGRYDVLDVGQDDGLLLASRAVPGLLEPFVEEFVE</sequence>
<feature type="domain" description="YdbS-like PH" evidence="2">
    <location>
        <begin position="80"/>
        <end position="159"/>
    </location>
</feature>
<organism evidence="3 4">
    <name type="scientific">Microtetraspora glauca</name>
    <dbReference type="NCBI Taxonomy" id="1996"/>
    <lineage>
        <taxon>Bacteria</taxon>
        <taxon>Bacillati</taxon>
        <taxon>Actinomycetota</taxon>
        <taxon>Actinomycetes</taxon>
        <taxon>Streptosporangiales</taxon>
        <taxon>Streptosporangiaceae</taxon>
        <taxon>Microtetraspora</taxon>
    </lineage>
</organism>
<feature type="transmembrane region" description="Helical" evidence="1">
    <location>
        <begin position="393"/>
        <end position="413"/>
    </location>
</feature>
<comment type="caution">
    <text evidence="3">The sequence shown here is derived from an EMBL/GenBank/DDBJ whole genome shotgun (WGS) entry which is preliminary data.</text>
</comment>
<dbReference type="InterPro" id="IPR014529">
    <property type="entry name" value="UCP026631"/>
</dbReference>
<reference evidence="3 4" key="1">
    <citation type="submission" date="2024-06" db="EMBL/GenBank/DDBJ databases">
        <title>The Natural Products Discovery Center: Release of the First 8490 Sequenced Strains for Exploring Actinobacteria Biosynthetic Diversity.</title>
        <authorList>
            <person name="Kalkreuter E."/>
            <person name="Kautsar S.A."/>
            <person name="Yang D."/>
            <person name="Bader C.D."/>
            <person name="Teijaro C.N."/>
            <person name="Fluegel L."/>
            <person name="Davis C.M."/>
            <person name="Simpson J.R."/>
            <person name="Lauterbach L."/>
            <person name="Steele A.D."/>
            <person name="Gui C."/>
            <person name="Meng S."/>
            <person name="Li G."/>
            <person name="Viehrig K."/>
            <person name="Ye F."/>
            <person name="Su P."/>
            <person name="Kiefer A.F."/>
            <person name="Nichols A."/>
            <person name="Cepeda A.J."/>
            <person name="Yan W."/>
            <person name="Fan B."/>
            <person name="Jiang Y."/>
            <person name="Adhikari A."/>
            <person name="Zheng C.-J."/>
            <person name="Schuster L."/>
            <person name="Cowan T.M."/>
            <person name="Smanski M.J."/>
            <person name="Chevrette M.G."/>
            <person name="De Carvalho L.P.S."/>
            <person name="Shen B."/>
        </authorList>
    </citation>
    <scope>NUCLEOTIDE SEQUENCE [LARGE SCALE GENOMIC DNA]</scope>
    <source>
        <strain evidence="3 4">NPDC050100</strain>
    </source>
</reference>
<dbReference type="PIRSF" id="PIRSF026631">
    <property type="entry name" value="UCP026631"/>
    <property type="match status" value="1"/>
</dbReference>
<dbReference type="InterPro" id="IPR005182">
    <property type="entry name" value="YdbS-like_PH"/>
</dbReference>
<evidence type="ECO:0000256" key="1">
    <source>
        <dbReference type="SAM" id="Phobius"/>
    </source>
</evidence>
<feature type="transmembrane region" description="Helical" evidence="1">
    <location>
        <begin position="231"/>
        <end position="254"/>
    </location>
</feature>
<gene>
    <name evidence="3" type="ORF">AB0I59_17800</name>
</gene>
<feature type="transmembrane region" description="Helical" evidence="1">
    <location>
        <begin position="52"/>
        <end position="74"/>
    </location>
</feature>
<keyword evidence="1" id="KW-0472">Membrane</keyword>
<evidence type="ECO:0000313" key="3">
    <source>
        <dbReference type="EMBL" id="MEV0970491.1"/>
    </source>
</evidence>
<dbReference type="Pfam" id="PF03703">
    <property type="entry name" value="bPH_2"/>
    <property type="match status" value="2"/>
</dbReference>
<dbReference type="RefSeq" id="WP_358133937.1">
    <property type="nucleotide sequence ID" value="NZ_JBFALK010000009.1"/>
</dbReference>
<keyword evidence="1" id="KW-1133">Transmembrane helix</keyword>
<keyword evidence="1" id="KW-0812">Transmembrane</keyword>
<proteinExistence type="predicted"/>
<dbReference type="Proteomes" id="UP001551675">
    <property type="component" value="Unassembled WGS sequence"/>
</dbReference>
<dbReference type="EMBL" id="JBFALK010000009">
    <property type="protein sequence ID" value="MEV0970491.1"/>
    <property type="molecule type" value="Genomic_DNA"/>
</dbReference>